<dbReference type="Pfam" id="PF11457">
    <property type="entry name" value="DUF3021"/>
    <property type="match status" value="1"/>
</dbReference>
<dbReference type="OrthoDB" id="2735472at2"/>
<evidence type="ECO:0000256" key="1">
    <source>
        <dbReference type="SAM" id="Phobius"/>
    </source>
</evidence>
<feature type="transmembrane region" description="Helical" evidence="1">
    <location>
        <begin position="12"/>
        <end position="34"/>
    </location>
</feature>
<accession>A0A2M9EY59</accession>
<keyword evidence="1" id="KW-0812">Transmembrane</keyword>
<dbReference type="Proteomes" id="UP000228680">
    <property type="component" value="Unassembled WGS sequence"/>
</dbReference>
<dbReference type="AlphaFoldDB" id="A0A2M9EY59"/>
<keyword evidence="3" id="KW-1185">Reference proteome</keyword>
<organism evidence="2 3">
    <name type="scientific">Chryseomicrobium excrementi</name>
    <dbReference type="NCBI Taxonomy" id="2041346"/>
    <lineage>
        <taxon>Bacteria</taxon>
        <taxon>Bacillati</taxon>
        <taxon>Bacillota</taxon>
        <taxon>Bacilli</taxon>
        <taxon>Bacillales</taxon>
        <taxon>Caryophanaceae</taxon>
        <taxon>Chryseomicrobium</taxon>
    </lineage>
</organism>
<reference evidence="2 3" key="1">
    <citation type="submission" date="2017-10" db="EMBL/GenBank/DDBJ databases">
        <title>Draft genome of Chryseomicrobium casticus sp. nov.</title>
        <authorList>
            <person name="Chakraborty R."/>
            <person name="Saha T."/>
        </authorList>
    </citation>
    <scope>NUCLEOTIDE SEQUENCE [LARGE SCALE GENOMIC DNA]</scope>
    <source>
        <strain evidence="2 3">ET03</strain>
    </source>
</reference>
<evidence type="ECO:0000313" key="3">
    <source>
        <dbReference type="Proteomes" id="UP000228680"/>
    </source>
</evidence>
<dbReference type="InterPro" id="IPR021560">
    <property type="entry name" value="DUF3021"/>
</dbReference>
<feature type="transmembrane region" description="Helical" evidence="1">
    <location>
        <begin position="46"/>
        <end position="66"/>
    </location>
</feature>
<evidence type="ECO:0000313" key="2">
    <source>
        <dbReference type="EMBL" id="PJK16145.1"/>
    </source>
</evidence>
<comment type="caution">
    <text evidence="2">The sequence shown here is derived from an EMBL/GenBank/DDBJ whole genome shotgun (WGS) entry which is preliminary data.</text>
</comment>
<dbReference type="EMBL" id="PCGR01000003">
    <property type="protein sequence ID" value="PJK16145.1"/>
    <property type="molecule type" value="Genomic_DNA"/>
</dbReference>
<name>A0A2M9EY59_9BACL</name>
<protein>
    <recommendedName>
        <fullName evidence="4">DUF3021 domain-containing protein</fullName>
    </recommendedName>
</protein>
<evidence type="ECO:0008006" key="4">
    <source>
        <dbReference type="Google" id="ProtNLM"/>
    </source>
</evidence>
<feature type="transmembrane region" description="Helical" evidence="1">
    <location>
        <begin position="78"/>
        <end position="101"/>
    </location>
</feature>
<gene>
    <name evidence="2" type="ORF">CQS04_09530</name>
</gene>
<sequence length="143" mass="16331">MKGVGTVISNIIVRIFGGLGVGGLLTLIVTWLMFDGMEMVPARMLALNLFGSMLIGAYFSVSALLFEIEDWSMLKQTVVHYMASLVALFPVFTWLTGWIPLQPQALLIGWLFFTGTYLLNWIGWYSYFKHLEKRMNQSLRKRN</sequence>
<keyword evidence="1" id="KW-1133">Transmembrane helix</keyword>
<proteinExistence type="predicted"/>
<feature type="transmembrane region" description="Helical" evidence="1">
    <location>
        <begin position="107"/>
        <end position="128"/>
    </location>
</feature>
<keyword evidence="1" id="KW-0472">Membrane</keyword>